<comment type="caution">
    <text evidence="4">The sequence shown here is derived from an EMBL/GenBank/DDBJ whole genome shotgun (WGS) entry which is preliminary data.</text>
</comment>
<keyword evidence="2" id="KW-0503">Monooxygenase</keyword>
<keyword evidence="5" id="KW-1185">Reference proteome</keyword>
<evidence type="ECO:0000256" key="2">
    <source>
        <dbReference type="ARBA" id="ARBA00023033"/>
    </source>
</evidence>
<organism evidence="4 5">
    <name type="scientific">Amycolatopsis samaneae</name>
    <dbReference type="NCBI Taxonomy" id="664691"/>
    <lineage>
        <taxon>Bacteria</taxon>
        <taxon>Bacillati</taxon>
        <taxon>Actinomycetota</taxon>
        <taxon>Actinomycetes</taxon>
        <taxon>Pseudonocardiales</taxon>
        <taxon>Pseudonocardiaceae</taxon>
        <taxon>Amycolatopsis</taxon>
    </lineage>
</organism>
<dbReference type="InterPro" id="IPR011251">
    <property type="entry name" value="Luciferase-like_dom"/>
</dbReference>
<dbReference type="Gene3D" id="3.20.20.30">
    <property type="entry name" value="Luciferase-like domain"/>
    <property type="match status" value="1"/>
</dbReference>
<sequence length="343" mass="38273">MKFALFSLVANHPDPATGRTPSQHERLRQVVDYAKFAEELGFDAYGVGERHGEPFLSSAPPVILAAIAERTSRVRLLTTLTVISVLDPVRVAEDYATVDQLSGGRLELMIGKGNDPRHFPLFGLSEERQWEYQAEKFELLRRLLREENVTWSGEFRSPLEDVTTQPRPFHARPRIWHGSASSTESTELAARFGDPLFSANGFHPKKKYADLIDHYRRRWADHGHDPADALVGSGAGGLYVARTSQEALEGYRPYFEALMKTPAYQHNKSEFTTLEDKIANGSALVGSPEQVIDKIGDYHASFGHEVQAVSVDGLTDGEAREVLDLFAAEVMPVVAKELPSRDW</sequence>
<dbReference type="Proteomes" id="UP001597419">
    <property type="component" value="Unassembled WGS sequence"/>
</dbReference>
<dbReference type="SUPFAM" id="SSF51679">
    <property type="entry name" value="Bacterial luciferase-like"/>
    <property type="match status" value="1"/>
</dbReference>
<dbReference type="InterPro" id="IPR036661">
    <property type="entry name" value="Luciferase-like_sf"/>
</dbReference>
<feature type="domain" description="Luciferase-like" evidence="3">
    <location>
        <begin position="1"/>
        <end position="303"/>
    </location>
</feature>
<dbReference type="EMBL" id="JBHUKU010000003">
    <property type="protein sequence ID" value="MFD2458112.1"/>
    <property type="molecule type" value="Genomic_DNA"/>
</dbReference>
<evidence type="ECO:0000313" key="5">
    <source>
        <dbReference type="Proteomes" id="UP001597419"/>
    </source>
</evidence>
<evidence type="ECO:0000313" key="4">
    <source>
        <dbReference type="EMBL" id="MFD2458112.1"/>
    </source>
</evidence>
<protein>
    <submittedName>
        <fullName evidence="4">LLM class flavin-dependent oxidoreductase</fullName>
    </submittedName>
</protein>
<dbReference type="InterPro" id="IPR050766">
    <property type="entry name" value="Bact_Lucif_Oxidored"/>
</dbReference>
<evidence type="ECO:0000256" key="1">
    <source>
        <dbReference type="ARBA" id="ARBA00023002"/>
    </source>
</evidence>
<dbReference type="PANTHER" id="PTHR30137">
    <property type="entry name" value="LUCIFERASE-LIKE MONOOXYGENASE"/>
    <property type="match status" value="1"/>
</dbReference>
<gene>
    <name evidence="4" type="ORF">ACFSYJ_05865</name>
</gene>
<reference evidence="5" key="1">
    <citation type="journal article" date="2019" name="Int. J. Syst. Evol. Microbiol.">
        <title>The Global Catalogue of Microorganisms (GCM) 10K type strain sequencing project: providing services to taxonomists for standard genome sequencing and annotation.</title>
        <authorList>
            <consortium name="The Broad Institute Genomics Platform"/>
            <consortium name="The Broad Institute Genome Sequencing Center for Infectious Disease"/>
            <person name="Wu L."/>
            <person name="Ma J."/>
        </authorList>
    </citation>
    <scope>NUCLEOTIDE SEQUENCE [LARGE SCALE GENOMIC DNA]</scope>
    <source>
        <strain evidence="5">CGMCC 4.7643</strain>
    </source>
</reference>
<dbReference type="Pfam" id="PF00296">
    <property type="entry name" value="Bac_luciferase"/>
    <property type="match status" value="1"/>
</dbReference>
<dbReference type="RefSeq" id="WP_345395487.1">
    <property type="nucleotide sequence ID" value="NZ_BAABHG010000007.1"/>
</dbReference>
<proteinExistence type="predicted"/>
<accession>A0ABW5GCG0</accession>
<evidence type="ECO:0000259" key="3">
    <source>
        <dbReference type="Pfam" id="PF00296"/>
    </source>
</evidence>
<keyword evidence="1" id="KW-0560">Oxidoreductase</keyword>
<dbReference type="PANTHER" id="PTHR30137:SF8">
    <property type="entry name" value="BLR5498 PROTEIN"/>
    <property type="match status" value="1"/>
</dbReference>
<name>A0ABW5GCG0_9PSEU</name>